<evidence type="ECO:0000313" key="4">
    <source>
        <dbReference type="EnsemblMetazoa" id="XP_022656326"/>
    </source>
</evidence>
<evidence type="ECO:0000313" key="5">
    <source>
        <dbReference type="Proteomes" id="UP000594260"/>
    </source>
</evidence>
<dbReference type="GeneID" id="111248374"/>
<evidence type="ECO:0000259" key="3">
    <source>
        <dbReference type="PROSITE" id="PS50001"/>
    </source>
</evidence>
<dbReference type="Gene3D" id="3.30.505.10">
    <property type="entry name" value="SH2 domain"/>
    <property type="match status" value="1"/>
</dbReference>
<feature type="compositionally biased region" description="Basic and acidic residues" evidence="2">
    <location>
        <begin position="138"/>
        <end position="149"/>
    </location>
</feature>
<dbReference type="SMART" id="SM00252">
    <property type="entry name" value="SH2"/>
    <property type="match status" value="1"/>
</dbReference>
<feature type="domain" description="SH2" evidence="3">
    <location>
        <begin position="705"/>
        <end position="800"/>
    </location>
</feature>
<evidence type="ECO:0000256" key="2">
    <source>
        <dbReference type="SAM" id="MobiDB-lite"/>
    </source>
</evidence>
<proteinExistence type="predicted"/>
<feature type="region of interest" description="Disordered" evidence="2">
    <location>
        <begin position="249"/>
        <end position="276"/>
    </location>
</feature>
<feature type="compositionally biased region" description="Polar residues" evidence="2">
    <location>
        <begin position="656"/>
        <end position="666"/>
    </location>
</feature>
<dbReference type="GO" id="GO:0005737">
    <property type="term" value="C:cytoplasm"/>
    <property type="evidence" value="ECO:0007669"/>
    <property type="project" value="TreeGrafter"/>
</dbReference>
<dbReference type="PANTHER" id="PTHR14388">
    <property type="entry name" value="T CELL-SPECIFIC ADAPTER PROTEIN TSAD"/>
    <property type="match status" value="1"/>
</dbReference>
<evidence type="ECO:0000256" key="1">
    <source>
        <dbReference type="PROSITE-ProRule" id="PRU00191"/>
    </source>
</evidence>
<organism evidence="4 5">
    <name type="scientific">Varroa destructor</name>
    <name type="common">Honeybee mite</name>
    <dbReference type="NCBI Taxonomy" id="109461"/>
    <lineage>
        <taxon>Eukaryota</taxon>
        <taxon>Metazoa</taxon>
        <taxon>Ecdysozoa</taxon>
        <taxon>Arthropoda</taxon>
        <taxon>Chelicerata</taxon>
        <taxon>Arachnida</taxon>
        <taxon>Acari</taxon>
        <taxon>Parasitiformes</taxon>
        <taxon>Mesostigmata</taxon>
        <taxon>Gamasina</taxon>
        <taxon>Dermanyssoidea</taxon>
        <taxon>Varroidae</taxon>
        <taxon>Varroa</taxon>
    </lineage>
</organism>
<protein>
    <recommendedName>
        <fullName evidence="3">SH2 domain-containing protein</fullName>
    </recommendedName>
</protein>
<dbReference type="AlphaFoldDB" id="A0A7M7K6F6"/>
<feature type="compositionally biased region" description="Low complexity" evidence="2">
    <location>
        <begin position="249"/>
        <end position="267"/>
    </location>
</feature>
<feature type="compositionally biased region" description="Polar residues" evidence="2">
    <location>
        <begin position="585"/>
        <end position="601"/>
    </location>
</feature>
<dbReference type="PROSITE" id="PS50001">
    <property type="entry name" value="SH2"/>
    <property type="match status" value="1"/>
</dbReference>
<sequence length="829" mass="90983">MASAVFPRRWGSDLALNVVISDLNPHSLVFCIVNPHGPGENGVSIGGAPKKSNKKVSHAMLAQILRDMYIEPALLAELDDEQKSVLFCKMREEQIRRWKQREAENQHEIPKANGTSKKRVGFLLGADGEPWTWVVGESDPRCQPHESHRSSLKPLRNLESTNNQHDLSNKDTTSLLPTKQASGHVVTGDTPLRRPTSLPLNSNTSRSPSSSPVNGNFNNSNNQQQHFVYNSTNNNGMTSPIIKKQNNINHNNFNNNNNRSSNGVNISSGGGGRLRNSFPQHINSNSFITNHRPQIQLNGKTLNSNNSCSLNSNKLADNRTINSVKPVVEVRPMVKPQAPTHKINFELRSLGDQDVALRNVENTINSSTTNETKNANEQLCSISGNGGIEDELERLVRDVAELSSPVQSDKQRWLQEKQNIIRARDSSVPSSPVSIMGGSPPRHEVFCSSPPKATTVAITSSVNQLNGDAIGLQVTANGSHQQPIGQEWNSIDEQAWREQERRAKEADALRRQVARNAREEIKRSSQIFINDDIGIAASSPTVDERENLDQTCVQALRTNDGKTEVVGSSTTTFVEPAVQPRKETVSTGQTNEITSCSGQQQDAGVVAADDPFFKQHQQQANSQKPAIVSPKPTILPKPSFKPPVPPKLPSVKPISVFQSPPQQATSRSRDAKVFERTEVEAWFATEQLNTGAVSEDSKPGEAADWFHGFLSRADAEAILAMWGEGSFLVRVHDRIKGYVVSYKAPEKVKHFLVDASQPGQVQFFGANQIIFKTIVHLVHFHMSQPVSVVGSELLRIGVPLAVAASMCGLHSGVHQDGATHHRSSQPGPY</sequence>
<feature type="region of interest" description="Disordered" evidence="2">
    <location>
        <begin position="135"/>
        <end position="227"/>
    </location>
</feature>
<reference evidence="4" key="1">
    <citation type="submission" date="2021-01" db="UniProtKB">
        <authorList>
            <consortium name="EnsemblMetazoa"/>
        </authorList>
    </citation>
    <scope>IDENTIFICATION</scope>
</reference>
<dbReference type="OrthoDB" id="6499129at2759"/>
<accession>A0A7M7K6F6</accession>
<dbReference type="InParanoid" id="A0A7M7K6F6"/>
<keyword evidence="5" id="KW-1185">Reference proteome</keyword>
<feature type="compositionally biased region" description="Polar residues" evidence="2">
    <location>
        <begin position="158"/>
        <end position="181"/>
    </location>
</feature>
<dbReference type="InterPro" id="IPR036860">
    <property type="entry name" value="SH2_dom_sf"/>
</dbReference>
<dbReference type="SUPFAM" id="SSF55550">
    <property type="entry name" value="SH2 domain"/>
    <property type="match status" value="1"/>
</dbReference>
<dbReference type="PANTHER" id="PTHR14388:SF17">
    <property type="entry name" value="SH2 DOMAIN-CONTAINING PROTEIN"/>
    <property type="match status" value="1"/>
</dbReference>
<feature type="compositionally biased region" description="Low complexity" evidence="2">
    <location>
        <begin position="196"/>
        <end position="222"/>
    </location>
</feature>
<feature type="region of interest" description="Disordered" evidence="2">
    <location>
        <begin position="616"/>
        <end position="670"/>
    </location>
</feature>
<dbReference type="InterPro" id="IPR000980">
    <property type="entry name" value="SH2"/>
</dbReference>
<feature type="region of interest" description="Disordered" evidence="2">
    <location>
        <begin position="580"/>
        <end position="601"/>
    </location>
</feature>
<dbReference type="RefSeq" id="XP_022656326.1">
    <property type="nucleotide sequence ID" value="XM_022800591.1"/>
</dbReference>
<feature type="compositionally biased region" description="Pro residues" evidence="2">
    <location>
        <begin position="633"/>
        <end position="648"/>
    </location>
</feature>
<dbReference type="Proteomes" id="UP000594260">
    <property type="component" value="Unplaced"/>
</dbReference>
<keyword evidence="1" id="KW-0727">SH2 domain</keyword>
<name>A0A7M7K6F6_VARDE</name>
<dbReference type="Pfam" id="PF00017">
    <property type="entry name" value="SH2"/>
    <property type="match status" value="1"/>
</dbReference>
<dbReference type="KEGG" id="vde:111248374"/>
<dbReference type="EnsemblMetazoa" id="XM_022800591">
    <property type="protein sequence ID" value="XP_022656326"/>
    <property type="gene ID" value="LOC111248374"/>
</dbReference>